<keyword evidence="6 7" id="KW-0804">Transcription</keyword>
<dbReference type="PRINTS" id="PR00046">
    <property type="entry name" value="SIGMA70FCT"/>
</dbReference>
<comment type="caution">
    <text evidence="9">The sequence shown here is derived from an EMBL/GenBank/DDBJ whole genome shotgun (WGS) entry which is preliminary data.</text>
</comment>
<dbReference type="Proteomes" id="UP000886786">
    <property type="component" value="Unassembled WGS sequence"/>
</dbReference>
<dbReference type="Pfam" id="PF04539">
    <property type="entry name" value="Sigma70_r3"/>
    <property type="match status" value="1"/>
</dbReference>
<dbReference type="InterPro" id="IPR050239">
    <property type="entry name" value="Sigma-70_RNA_pol_init_factors"/>
</dbReference>
<dbReference type="Gene3D" id="1.20.120.1810">
    <property type="match status" value="1"/>
</dbReference>
<dbReference type="CDD" id="cd06171">
    <property type="entry name" value="Sigma70_r4"/>
    <property type="match status" value="1"/>
</dbReference>
<dbReference type="GO" id="GO:0016987">
    <property type="term" value="F:sigma factor activity"/>
    <property type="evidence" value="ECO:0007669"/>
    <property type="project" value="UniProtKB-KW"/>
</dbReference>
<evidence type="ECO:0000256" key="7">
    <source>
        <dbReference type="RuleBase" id="RU362124"/>
    </source>
</evidence>
<dbReference type="SUPFAM" id="SSF88659">
    <property type="entry name" value="Sigma3 and sigma4 domains of RNA polymerase sigma factors"/>
    <property type="match status" value="2"/>
</dbReference>
<dbReference type="InterPro" id="IPR013324">
    <property type="entry name" value="RNA_pol_sigma_r3/r4-like"/>
</dbReference>
<keyword evidence="3 7" id="KW-0805">Transcription regulation</keyword>
<proteinExistence type="inferred from homology"/>
<dbReference type="PIRSF" id="PIRSF000770">
    <property type="entry name" value="RNA_pol_sigma-SigE/K"/>
    <property type="match status" value="1"/>
</dbReference>
<dbReference type="InterPro" id="IPR001387">
    <property type="entry name" value="Cro/C1-type_HTH"/>
</dbReference>
<dbReference type="PROSITE" id="PS00716">
    <property type="entry name" value="SIGMA70_2"/>
    <property type="match status" value="1"/>
</dbReference>
<dbReference type="InterPro" id="IPR007630">
    <property type="entry name" value="RNA_pol_sigma70_r4"/>
</dbReference>
<dbReference type="PROSITE" id="PS00715">
    <property type="entry name" value="SIGMA70_1"/>
    <property type="match status" value="1"/>
</dbReference>
<dbReference type="InterPro" id="IPR014284">
    <property type="entry name" value="RNA_pol_sigma-70_dom"/>
</dbReference>
<dbReference type="InterPro" id="IPR013325">
    <property type="entry name" value="RNA_pol_sigma_r2"/>
</dbReference>
<reference evidence="9" key="1">
    <citation type="submission" date="2020-10" db="EMBL/GenBank/DDBJ databases">
        <authorList>
            <person name="Gilroy R."/>
        </authorList>
    </citation>
    <scope>NUCLEOTIDE SEQUENCE</scope>
    <source>
        <strain evidence="9">CHK147-3167</strain>
    </source>
</reference>
<accession>A0A9D0ZRH0</accession>
<evidence type="ECO:0000313" key="10">
    <source>
        <dbReference type="Proteomes" id="UP000886786"/>
    </source>
</evidence>
<dbReference type="AlphaFoldDB" id="A0A9D0ZRH0"/>
<evidence type="ECO:0000256" key="6">
    <source>
        <dbReference type="ARBA" id="ARBA00023163"/>
    </source>
</evidence>
<sequence>MARHKVEICGVDTANIKVLSSEEQTVLFQKLKEGDKQAKEELINGNLKLVLSILKKFQNRTDNMDDLFQVGCIGLIKAIDNFDLSHEVKFSTYAVPMILGEVKRYLRDNNSVRISRSIKDTAYKALTIKEMLLNEKNSEPTNAEIAKQMNIPEYEVTEALNSLKETISMFEPIYNDGGDVIYLSDQLSNKEDAYDLETKIALRKALNKLKPKEKYILIERYLIGKTQMELAEEIGISQAQISRLEKNGLLNIKKMIN</sequence>
<comment type="function">
    <text evidence="7">Sigma factors are initiation factors that promote the attachment of RNA polymerase to specific initiation sites and are then released.</text>
</comment>
<dbReference type="Pfam" id="PF04542">
    <property type="entry name" value="Sigma70_r2"/>
    <property type="match status" value="1"/>
</dbReference>
<evidence type="ECO:0000259" key="8">
    <source>
        <dbReference type="PROSITE" id="PS50943"/>
    </source>
</evidence>
<evidence type="ECO:0000256" key="3">
    <source>
        <dbReference type="ARBA" id="ARBA00023015"/>
    </source>
</evidence>
<protein>
    <recommendedName>
        <fullName evidence="7">RNA polymerase sigma factor</fullName>
    </recommendedName>
</protein>
<comment type="similarity">
    <text evidence="1 7">Belongs to the sigma-70 factor family.</text>
</comment>
<keyword evidence="2" id="KW-0749">Sporulation</keyword>
<dbReference type="PANTHER" id="PTHR30603">
    <property type="entry name" value="RNA POLYMERASE SIGMA FACTOR RPO"/>
    <property type="match status" value="1"/>
</dbReference>
<evidence type="ECO:0000256" key="1">
    <source>
        <dbReference type="ARBA" id="ARBA00007788"/>
    </source>
</evidence>
<name>A0A9D0ZRH0_9FIRM</name>
<dbReference type="GO" id="GO:0003677">
    <property type="term" value="F:DNA binding"/>
    <property type="evidence" value="ECO:0007669"/>
    <property type="project" value="UniProtKB-KW"/>
</dbReference>
<evidence type="ECO:0000313" key="9">
    <source>
        <dbReference type="EMBL" id="HIQ90883.1"/>
    </source>
</evidence>
<evidence type="ECO:0000256" key="2">
    <source>
        <dbReference type="ARBA" id="ARBA00022969"/>
    </source>
</evidence>
<gene>
    <name evidence="9" type="ORF">IAB27_04590</name>
</gene>
<keyword evidence="5 7" id="KW-0238">DNA-binding</keyword>
<dbReference type="SUPFAM" id="SSF88946">
    <property type="entry name" value="Sigma2 domain of RNA polymerase sigma factors"/>
    <property type="match status" value="1"/>
</dbReference>
<dbReference type="GO" id="GO:0030435">
    <property type="term" value="P:sporulation resulting in formation of a cellular spore"/>
    <property type="evidence" value="ECO:0007669"/>
    <property type="project" value="UniProtKB-KW"/>
</dbReference>
<organism evidence="9 10">
    <name type="scientific">Candidatus Coprosoma intestinipullorum</name>
    <dbReference type="NCBI Taxonomy" id="2840752"/>
    <lineage>
        <taxon>Bacteria</taxon>
        <taxon>Bacillati</taxon>
        <taxon>Bacillota</taxon>
        <taxon>Bacillota incertae sedis</taxon>
        <taxon>Candidatus Coprosoma</taxon>
    </lineage>
</organism>
<dbReference type="InterPro" id="IPR000943">
    <property type="entry name" value="RNA_pol_sigma70"/>
</dbReference>
<dbReference type="InterPro" id="IPR014322">
    <property type="entry name" value="RNA_pol_sigma-B/F/G"/>
</dbReference>
<dbReference type="Pfam" id="PF04545">
    <property type="entry name" value="Sigma70_r4"/>
    <property type="match status" value="1"/>
</dbReference>
<dbReference type="Gene3D" id="1.20.140.160">
    <property type="match status" value="1"/>
</dbReference>
<dbReference type="NCBIfam" id="TIGR02937">
    <property type="entry name" value="sigma70-ECF"/>
    <property type="match status" value="1"/>
</dbReference>
<dbReference type="PROSITE" id="PS50943">
    <property type="entry name" value="HTH_CROC1"/>
    <property type="match status" value="1"/>
</dbReference>
<dbReference type="GO" id="GO:0006352">
    <property type="term" value="P:DNA-templated transcription initiation"/>
    <property type="evidence" value="ECO:0007669"/>
    <property type="project" value="InterPro"/>
</dbReference>
<evidence type="ECO:0000256" key="5">
    <source>
        <dbReference type="ARBA" id="ARBA00023125"/>
    </source>
</evidence>
<feature type="domain" description="HTH cro/C1-type" evidence="8">
    <location>
        <begin position="224"/>
        <end position="247"/>
    </location>
</feature>
<dbReference type="InterPro" id="IPR007627">
    <property type="entry name" value="RNA_pol_sigma70_r2"/>
</dbReference>
<dbReference type="NCBIfam" id="TIGR02980">
    <property type="entry name" value="SigBFG"/>
    <property type="match status" value="1"/>
</dbReference>
<dbReference type="EMBL" id="DVFV01000084">
    <property type="protein sequence ID" value="HIQ90883.1"/>
    <property type="molecule type" value="Genomic_DNA"/>
</dbReference>
<keyword evidence="4 7" id="KW-0731">Sigma factor</keyword>
<reference evidence="9" key="2">
    <citation type="journal article" date="2021" name="PeerJ">
        <title>Extensive microbial diversity within the chicken gut microbiome revealed by metagenomics and culture.</title>
        <authorList>
            <person name="Gilroy R."/>
            <person name="Ravi A."/>
            <person name="Getino M."/>
            <person name="Pursley I."/>
            <person name="Horton D.L."/>
            <person name="Alikhan N.F."/>
            <person name="Baker D."/>
            <person name="Gharbi K."/>
            <person name="Hall N."/>
            <person name="Watson M."/>
            <person name="Adriaenssens E.M."/>
            <person name="Foster-Nyarko E."/>
            <person name="Jarju S."/>
            <person name="Secka A."/>
            <person name="Antonio M."/>
            <person name="Oren A."/>
            <person name="Chaudhuri R.R."/>
            <person name="La Ragione R."/>
            <person name="Hildebrand F."/>
            <person name="Pallen M.J."/>
        </authorList>
    </citation>
    <scope>NUCLEOTIDE SEQUENCE</scope>
    <source>
        <strain evidence="9">CHK147-3167</strain>
    </source>
</reference>
<dbReference type="PANTHER" id="PTHR30603:SF17">
    <property type="entry name" value="RNA POLYMERASE SIGMA-G FACTOR"/>
    <property type="match status" value="1"/>
</dbReference>
<evidence type="ECO:0000256" key="4">
    <source>
        <dbReference type="ARBA" id="ARBA00023082"/>
    </source>
</evidence>
<dbReference type="InterPro" id="IPR007624">
    <property type="entry name" value="RNA_pol_sigma70_r3"/>
</dbReference>